<keyword evidence="1" id="KW-0808">Transferase</keyword>
<dbReference type="AlphaFoldDB" id="A0A364N780"/>
<evidence type="ECO:0000313" key="2">
    <source>
        <dbReference type="Proteomes" id="UP000249619"/>
    </source>
</evidence>
<dbReference type="EMBL" id="QGDH01000040">
    <property type="protein sequence ID" value="RAR13126.1"/>
    <property type="molecule type" value="Genomic_DNA"/>
</dbReference>
<reference evidence="2" key="1">
    <citation type="submission" date="2018-05" db="EMBL/GenBank/DDBJ databases">
        <title>Draft genome sequence of Stemphylium lycopersici strain CIDEFI 213.</title>
        <authorList>
            <person name="Medina R."/>
            <person name="Franco M.E.E."/>
            <person name="Lucentini C.G."/>
            <person name="Saparrat M.C.N."/>
            <person name="Balatti P.A."/>
        </authorList>
    </citation>
    <scope>NUCLEOTIDE SEQUENCE [LARGE SCALE GENOMIC DNA]</scope>
    <source>
        <strain evidence="2">CIDEFI 213</strain>
    </source>
</reference>
<comment type="caution">
    <text evidence="1">The sequence shown here is derived from an EMBL/GenBank/DDBJ whole genome shotgun (WGS) entry which is preliminary data.</text>
</comment>
<gene>
    <name evidence="1" type="ORF">DDE83_003511</name>
</gene>
<accession>A0A364N780</accession>
<evidence type="ECO:0000313" key="1">
    <source>
        <dbReference type="EMBL" id="RAR13126.1"/>
    </source>
</evidence>
<dbReference type="GO" id="GO:0016301">
    <property type="term" value="F:kinase activity"/>
    <property type="evidence" value="ECO:0007669"/>
    <property type="project" value="UniProtKB-KW"/>
</dbReference>
<protein>
    <submittedName>
        <fullName evidence="1">Protein kinase-like domain protein</fullName>
    </submittedName>
</protein>
<organism evidence="1 2">
    <name type="scientific">Stemphylium lycopersici</name>
    <name type="common">Tomato gray leaf spot disease fungus</name>
    <name type="synonym">Thyrospora lycopersici</name>
    <dbReference type="NCBI Taxonomy" id="183478"/>
    <lineage>
        <taxon>Eukaryota</taxon>
        <taxon>Fungi</taxon>
        <taxon>Dikarya</taxon>
        <taxon>Ascomycota</taxon>
        <taxon>Pezizomycotina</taxon>
        <taxon>Dothideomycetes</taxon>
        <taxon>Pleosporomycetidae</taxon>
        <taxon>Pleosporales</taxon>
        <taxon>Pleosporineae</taxon>
        <taxon>Pleosporaceae</taxon>
        <taxon>Stemphylium</taxon>
    </lineage>
</organism>
<dbReference type="Proteomes" id="UP000249619">
    <property type="component" value="Unassembled WGS sequence"/>
</dbReference>
<name>A0A364N780_STELY</name>
<keyword evidence="1" id="KW-0418">Kinase</keyword>
<sequence>MVVISDWLDEGNAKAWFEHWKLDPETSRQETIKLVSDRRKKWIRRRSISMSISPTTCRRSISYTSKQLEPSERMEQMSRRYFMHRSRKNTSYEMQPVPDCPKETFPTTTATSSAKAYLHYMTDEHIYLPNAQRNIAKNSHIAERLFIASHWLKRLVEQYCLDEADSCSFKHHLFNTKYSTIIVDDELNIKALIDLDYSNVVLTRFTCDPPWWLTVHSSMEVLRKDYHNQQFVKLYEPEQEIFLKAMGKAETEKKYPGDPLSAKMRGSGKSGRFWFNQTMVYSWRMEYHY</sequence>
<keyword evidence="2" id="KW-1185">Reference proteome</keyword>
<proteinExistence type="predicted"/>
<dbReference type="STRING" id="183478.A0A364N780"/>